<organism evidence="1 2">
    <name type="scientific">Brachionus plicatilis</name>
    <name type="common">Marine rotifer</name>
    <name type="synonym">Brachionus muelleri</name>
    <dbReference type="NCBI Taxonomy" id="10195"/>
    <lineage>
        <taxon>Eukaryota</taxon>
        <taxon>Metazoa</taxon>
        <taxon>Spiralia</taxon>
        <taxon>Gnathifera</taxon>
        <taxon>Rotifera</taxon>
        <taxon>Eurotatoria</taxon>
        <taxon>Monogononta</taxon>
        <taxon>Pseudotrocha</taxon>
        <taxon>Ploima</taxon>
        <taxon>Brachionidae</taxon>
        <taxon>Brachionus</taxon>
    </lineage>
</organism>
<reference evidence="1 2" key="1">
    <citation type="journal article" date="2018" name="Sci. Rep.">
        <title>Genomic signatures of local adaptation to the degree of environmental predictability in rotifers.</title>
        <authorList>
            <person name="Franch-Gras L."/>
            <person name="Hahn C."/>
            <person name="Garcia-Roger E.M."/>
            <person name="Carmona M.J."/>
            <person name="Serra M."/>
            <person name="Gomez A."/>
        </authorList>
    </citation>
    <scope>NUCLEOTIDE SEQUENCE [LARGE SCALE GENOMIC DNA]</scope>
    <source>
        <strain evidence="1">HYR1</strain>
    </source>
</reference>
<sequence>SSEVIINFKNIVSAQRKIFSTQKNLFSTKTPLLGTKNLSNLMPGMPPFSQFVPSSFRLVSKLIIIKTIGIFHKVFASVITIKDKTYFPHKFEIIINMIKFFCAVRKRETH</sequence>
<accession>A0A3M7PCD0</accession>
<dbReference type="AlphaFoldDB" id="A0A3M7PCD0"/>
<dbReference type="EMBL" id="REGN01012214">
    <property type="protein sequence ID" value="RMZ96420.1"/>
    <property type="molecule type" value="Genomic_DNA"/>
</dbReference>
<dbReference type="Proteomes" id="UP000276133">
    <property type="component" value="Unassembled WGS sequence"/>
</dbReference>
<feature type="non-terminal residue" evidence="1">
    <location>
        <position position="1"/>
    </location>
</feature>
<keyword evidence="2" id="KW-1185">Reference proteome</keyword>
<comment type="caution">
    <text evidence="1">The sequence shown here is derived from an EMBL/GenBank/DDBJ whole genome shotgun (WGS) entry which is preliminary data.</text>
</comment>
<proteinExistence type="predicted"/>
<protein>
    <submittedName>
        <fullName evidence="1">Uncharacterized protein</fullName>
    </submittedName>
</protein>
<name>A0A3M7PCD0_BRAPC</name>
<gene>
    <name evidence="1" type="ORF">BpHYR1_052363</name>
</gene>
<evidence type="ECO:0000313" key="1">
    <source>
        <dbReference type="EMBL" id="RMZ96420.1"/>
    </source>
</evidence>
<evidence type="ECO:0000313" key="2">
    <source>
        <dbReference type="Proteomes" id="UP000276133"/>
    </source>
</evidence>